<dbReference type="Gene3D" id="3.60.10.10">
    <property type="entry name" value="Endonuclease/exonuclease/phosphatase"/>
    <property type="match status" value="1"/>
</dbReference>
<dbReference type="GeneTree" id="ENSGT01150000286986"/>
<evidence type="ECO:0000259" key="1">
    <source>
        <dbReference type="PROSITE" id="PS50878"/>
    </source>
</evidence>
<dbReference type="InterPro" id="IPR043502">
    <property type="entry name" value="DNA/RNA_pol_sf"/>
</dbReference>
<dbReference type="SUPFAM" id="SSF56219">
    <property type="entry name" value="DNase I-like"/>
    <property type="match status" value="1"/>
</dbReference>
<dbReference type="InterPro" id="IPR000477">
    <property type="entry name" value="RT_dom"/>
</dbReference>
<evidence type="ECO:0000313" key="3">
    <source>
        <dbReference type="Proteomes" id="UP001501920"/>
    </source>
</evidence>
<dbReference type="SUPFAM" id="SSF56672">
    <property type="entry name" value="DNA/RNA polymerases"/>
    <property type="match status" value="1"/>
</dbReference>
<dbReference type="Proteomes" id="UP001501920">
    <property type="component" value="Chromosome 25"/>
</dbReference>
<dbReference type="Pfam" id="PF00078">
    <property type="entry name" value="RVT_1"/>
    <property type="match status" value="1"/>
</dbReference>
<dbReference type="InterPro" id="IPR036691">
    <property type="entry name" value="Endo/exonu/phosph_ase_sf"/>
</dbReference>
<dbReference type="PROSITE" id="PS50878">
    <property type="entry name" value="RT_POL"/>
    <property type="match status" value="1"/>
</dbReference>
<feature type="domain" description="Reverse transcriptase" evidence="1">
    <location>
        <begin position="338"/>
        <end position="612"/>
    </location>
</feature>
<evidence type="ECO:0000313" key="2">
    <source>
        <dbReference type="Ensembl" id="ENSPNAP00000065198.1"/>
    </source>
</evidence>
<name>A0AAR2KLI3_PYGNA</name>
<dbReference type="Ensembl" id="ENSPNAT00000052437.1">
    <property type="protein sequence ID" value="ENSPNAP00000065198.1"/>
    <property type="gene ID" value="ENSPNAG00000032119.1"/>
</dbReference>
<dbReference type="PANTHER" id="PTHR33332">
    <property type="entry name" value="REVERSE TRANSCRIPTASE DOMAIN-CONTAINING PROTEIN"/>
    <property type="match status" value="1"/>
</dbReference>
<dbReference type="CDD" id="cd01650">
    <property type="entry name" value="RT_nLTR_like"/>
    <property type="match status" value="1"/>
</dbReference>
<reference evidence="2" key="3">
    <citation type="submission" date="2025-09" db="UniProtKB">
        <authorList>
            <consortium name="Ensembl"/>
        </authorList>
    </citation>
    <scope>IDENTIFICATION</scope>
</reference>
<organism evidence="2 3">
    <name type="scientific">Pygocentrus nattereri</name>
    <name type="common">Red-bellied piranha</name>
    <dbReference type="NCBI Taxonomy" id="42514"/>
    <lineage>
        <taxon>Eukaryota</taxon>
        <taxon>Metazoa</taxon>
        <taxon>Chordata</taxon>
        <taxon>Craniata</taxon>
        <taxon>Vertebrata</taxon>
        <taxon>Euteleostomi</taxon>
        <taxon>Actinopterygii</taxon>
        <taxon>Neopterygii</taxon>
        <taxon>Teleostei</taxon>
        <taxon>Ostariophysi</taxon>
        <taxon>Characiformes</taxon>
        <taxon>Characoidei</taxon>
        <taxon>Pygocentrus</taxon>
    </lineage>
</organism>
<reference evidence="2" key="2">
    <citation type="submission" date="2025-08" db="UniProtKB">
        <authorList>
            <consortium name="Ensembl"/>
        </authorList>
    </citation>
    <scope>IDENTIFICATION</scope>
</reference>
<accession>A0AAR2KLI3</accession>
<sequence length="800" mass="91174">MLSRILIDFDYVLIIGDFNIHMDIPTNPVTSEFMRMLNSFGLTQHVSGPTHRHGHTLDLIISKRIDVNNTEITDVAISDHFGVFFNMSLSIRTLCEKRTITKRYLSAGSAVAFTDMIQSLPPLSENGNELVETFTHRVRSCIDVVAPKVTKTISGRIKMPWRNTTSIIKLRQDCRQAERRWRRSKLVVHFDIYKTTLQIYNSEVKSARKKYYSTLIDSTSNNSAALFRSIDRLVNPTSHVFPESVSVEKCDEFAIFFRDKITNLRQNIATSTNRLPALISVSHPNCNMSYFKEIDMVTLFDVISSLKSSTCELDPLPTCFFKQVLSSLSNEVLMIVNQSLQLGEFPNILKTAVVKPLLKNRNLDPTFLNNYRPISNLPFLSKIIEKVVSTQLNDYVKVNQINDTFQSGFRALHSTETALVRVVNDLRLNKDAGKLSVLFLLDLSAAFDTVDHEILIDRLQSWVGLSGLVLDWFRSYLTERDYYVALGTSSSTRQKITCGVPQGSILGPLLFNLYMLPLPHIINKHGISYHQYADDTQLYISLEPKALKSISSLFECIGDIQTWMSDNFLQLNKEKTEVLVIGSDSQKNDVQTYLNQMNLKAKQCVKNLGVTFDNELSFKSHIMTTCKTAYFHLRNIGKVRDMLSPADSEKLVHAFITSRIDYCNAVLSALPKSSISHLQRVLTRRRKRDHITPALHSLHWLPVSFRIDFKVLVMVFKCLHGLAPLYLTEMMVRYVPVRSLRSSNSNLLVIPKTRLKIGEGAFSHYGPKLWNSLPEELRGITSLYSFKSNLKTFLFRSAFS</sequence>
<reference evidence="2 3" key="1">
    <citation type="submission" date="2020-10" db="EMBL/GenBank/DDBJ databases">
        <title>Pygocentrus nattereri (red-bellied piranha) genome, fPygNat1, primary haplotype.</title>
        <authorList>
            <person name="Myers G."/>
            <person name="Meyer A."/>
            <person name="Karagic N."/>
            <person name="Pippel M."/>
            <person name="Winkler S."/>
            <person name="Tracey A."/>
            <person name="Wood J."/>
            <person name="Formenti G."/>
            <person name="Howe K."/>
            <person name="Fedrigo O."/>
            <person name="Jarvis E.D."/>
        </authorList>
    </citation>
    <scope>NUCLEOTIDE SEQUENCE [LARGE SCALE GENOMIC DNA]</scope>
</reference>
<keyword evidence="3" id="KW-1185">Reference proteome</keyword>
<proteinExistence type="predicted"/>
<dbReference type="AlphaFoldDB" id="A0AAR2KLI3"/>
<protein>
    <recommendedName>
        <fullName evidence="1">Reverse transcriptase domain-containing protein</fullName>
    </recommendedName>
</protein>